<evidence type="ECO:0000313" key="3">
    <source>
        <dbReference type="EMBL" id="CEJ92750.1"/>
    </source>
</evidence>
<dbReference type="InterPro" id="IPR049492">
    <property type="entry name" value="BD-FAE-like_dom"/>
</dbReference>
<accession>A0A0A1TN46</accession>
<dbReference type="EMBL" id="CDHN01000005">
    <property type="protein sequence ID" value="CEJ92750.1"/>
    <property type="molecule type" value="Genomic_DNA"/>
</dbReference>
<sequence length="328" mass="36407">MDEIKGIVNHLGTAILPSLLPIQDLLGPLLIKNKDQILSVPSTSHKYGPHPRNELDVYTSTSHEQPSPILIWLYGGGLVAGDKTDTSFADGLTFHNLGAFFAQRGFTVVIPDYRRVDSIDPVTHKPTGEGAVYPSGGEDLSLALTWVEHNLCKDKSVDVFIMGHSAGGTHLATFLLDPAFAAQRNRLVSGASPLRLRGAIPASAPFTWDTMNLERTPVITTYFGDMRDKLRDRTAQHQLEVFGTTRVANQDVQPKWLIVEAEWDPRNEVLDSGDKFYATAKKVIPDQVEYLELKGHNHLSYPWSLMVGQAEDQWGVQIIAWMRKTLGQ</sequence>
<name>A0A0A1TN46_9HYPO</name>
<protein>
    <recommendedName>
        <fullName evidence="2">BD-FAE-like domain-containing protein</fullName>
    </recommendedName>
</protein>
<keyword evidence="4" id="KW-1185">Reference proteome</keyword>
<organism evidence="3 4">
    <name type="scientific">[Torrubiella] hemipterigena</name>
    <dbReference type="NCBI Taxonomy" id="1531966"/>
    <lineage>
        <taxon>Eukaryota</taxon>
        <taxon>Fungi</taxon>
        <taxon>Dikarya</taxon>
        <taxon>Ascomycota</taxon>
        <taxon>Pezizomycotina</taxon>
        <taxon>Sordariomycetes</taxon>
        <taxon>Hypocreomycetidae</taxon>
        <taxon>Hypocreales</taxon>
        <taxon>Clavicipitaceae</taxon>
        <taxon>Clavicipitaceae incertae sedis</taxon>
        <taxon>'Torrubiella' clade</taxon>
    </lineage>
</organism>
<gene>
    <name evidence="3" type="ORF">VHEMI08383</name>
</gene>
<dbReference type="STRING" id="1531966.A0A0A1TN46"/>
<dbReference type="GO" id="GO:0016787">
    <property type="term" value="F:hydrolase activity"/>
    <property type="evidence" value="ECO:0007669"/>
    <property type="project" value="UniProtKB-KW"/>
</dbReference>
<dbReference type="AlphaFoldDB" id="A0A0A1TN46"/>
<evidence type="ECO:0000313" key="4">
    <source>
        <dbReference type="Proteomes" id="UP000039046"/>
    </source>
</evidence>
<dbReference type="PANTHER" id="PTHR48081:SF33">
    <property type="entry name" value="KYNURENINE FORMAMIDASE"/>
    <property type="match status" value="1"/>
</dbReference>
<dbReference type="InterPro" id="IPR050300">
    <property type="entry name" value="GDXG_lipolytic_enzyme"/>
</dbReference>
<dbReference type="PANTHER" id="PTHR48081">
    <property type="entry name" value="AB HYDROLASE SUPERFAMILY PROTEIN C4A8.06C"/>
    <property type="match status" value="1"/>
</dbReference>
<evidence type="ECO:0000256" key="1">
    <source>
        <dbReference type="ARBA" id="ARBA00022801"/>
    </source>
</evidence>
<proteinExistence type="predicted"/>
<dbReference type="Gene3D" id="3.40.50.1820">
    <property type="entry name" value="alpha/beta hydrolase"/>
    <property type="match status" value="1"/>
</dbReference>
<dbReference type="OrthoDB" id="3439035at2759"/>
<evidence type="ECO:0000259" key="2">
    <source>
        <dbReference type="Pfam" id="PF20434"/>
    </source>
</evidence>
<reference evidence="3 4" key="1">
    <citation type="journal article" date="2015" name="Genome Announc.">
        <title>Draft Genome Sequence and Gene Annotation of the Entomopathogenic Fungus Verticillium hemipterigenum.</title>
        <authorList>
            <person name="Horn F."/>
            <person name="Habel A."/>
            <person name="Scharf D.H."/>
            <person name="Dworschak J."/>
            <person name="Brakhage A.A."/>
            <person name="Guthke R."/>
            <person name="Hertweck C."/>
            <person name="Linde J."/>
        </authorList>
    </citation>
    <scope>NUCLEOTIDE SEQUENCE [LARGE SCALE GENOMIC DNA]</scope>
</reference>
<dbReference type="SUPFAM" id="SSF53474">
    <property type="entry name" value="alpha/beta-Hydrolases"/>
    <property type="match status" value="1"/>
</dbReference>
<dbReference type="InterPro" id="IPR029058">
    <property type="entry name" value="AB_hydrolase_fold"/>
</dbReference>
<dbReference type="Pfam" id="PF20434">
    <property type="entry name" value="BD-FAE"/>
    <property type="match status" value="1"/>
</dbReference>
<feature type="domain" description="BD-FAE-like" evidence="2">
    <location>
        <begin position="55"/>
        <end position="174"/>
    </location>
</feature>
<dbReference type="Proteomes" id="UP000039046">
    <property type="component" value="Unassembled WGS sequence"/>
</dbReference>
<dbReference type="HOGENOM" id="CLU_012494_8_1_1"/>
<keyword evidence="1" id="KW-0378">Hydrolase</keyword>